<dbReference type="InterPro" id="IPR004843">
    <property type="entry name" value="Calcineurin-like_PHP"/>
</dbReference>
<dbReference type="AlphaFoldDB" id="A0A9W9W4S8"/>
<protein>
    <recommendedName>
        <fullName evidence="1">Calcineurin-like phosphoesterase domain-containing protein</fullName>
    </recommendedName>
</protein>
<reference evidence="2" key="1">
    <citation type="submission" date="2022-12" db="EMBL/GenBank/DDBJ databases">
        <authorList>
            <person name="Petersen C."/>
        </authorList>
    </citation>
    <scope>NUCLEOTIDE SEQUENCE</scope>
    <source>
        <strain evidence="2">IBT 29677</strain>
    </source>
</reference>
<dbReference type="Gene3D" id="3.60.21.10">
    <property type="match status" value="1"/>
</dbReference>
<sequence>MASTAGIKTRICMISDTHTTSPYSSSEKDHAYRNPLPEADILLHSGDLTKVGYRTEHEETISMLKAAPAELKLVIAGNHDITLDEEYFLRTGYKKHRKTAYFGAKNIPLHEDEKTRLESARAAGIRYLDEGIHTFTLSSGAKFTVYASPYQPEFCNWAFAYDRNEDRFNVPAPGSTAPIPANPVPDFPSIDIMITHGPPAGVLDRVGDDRKRSEHVGCESLMRAAERARPRLYLFGHIHEGWGAVRGTYDGTKAPEEDSKESGSASCVGVKVKQEKIPVDEKDMLEKRGVYLDVSSEGQRPLAFGDETLFVNASIVDVYYRPVNAPWVVDLDLPRG</sequence>
<dbReference type="PANTHER" id="PTHR12905:SF0">
    <property type="entry name" value="CALCINEURIN-LIKE PHOSPHOESTERASE DOMAIN-CONTAINING PROTEIN"/>
    <property type="match status" value="1"/>
</dbReference>
<dbReference type="SUPFAM" id="SSF56300">
    <property type="entry name" value="Metallo-dependent phosphatases"/>
    <property type="match status" value="1"/>
</dbReference>
<dbReference type="InterPro" id="IPR051693">
    <property type="entry name" value="UPF0046_metallophosphoest"/>
</dbReference>
<name>A0A9W9W4S8_9EURO</name>
<dbReference type="PANTHER" id="PTHR12905">
    <property type="entry name" value="METALLOPHOSPHOESTERASE"/>
    <property type="match status" value="1"/>
</dbReference>
<keyword evidence="3" id="KW-1185">Reference proteome</keyword>
<dbReference type="GO" id="GO:0016787">
    <property type="term" value="F:hydrolase activity"/>
    <property type="evidence" value="ECO:0007669"/>
    <property type="project" value="InterPro"/>
</dbReference>
<dbReference type="EMBL" id="JAPZBU010000005">
    <property type="protein sequence ID" value="KAJ5403474.1"/>
    <property type="molecule type" value="Genomic_DNA"/>
</dbReference>
<dbReference type="Proteomes" id="UP001147747">
    <property type="component" value="Unassembled WGS sequence"/>
</dbReference>
<evidence type="ECO:0000313" key="2">
    <source>
        <dbReference type="EMBL" id="KAJ5403474.1"/>
    </source>
</evidence>
<evidence type="ECO:0000313" key="3">
    <source>
        <dbReference type="Proteomes" id="UP001147747"/>
    </source>
</evidence>
<dbReference type="GeneID" id="81366962"/>
<accession>A0A9W9W4S8</accession>
<dbReference type="RefSeq" id="XP_056490716.1">
    <property type="nucleotide sequence ID" value="XM_056627982.1"/>
</dbReference>
<dbReference type="InterPro" id="IPR029052">
    <property type="entry name" value="Metallo-depent_PP-like"/>
</dbReference>
<dbReference type="Pfam" id="PF00149">
    <property type="entry name" value="Metallophos"/>
    <property type="match status" value="1"/>
</dbReference>
<organism evidence="2 3">
    <name type="scientific">Penicillium cosmopolitanum</name>
    <dbReference type="NCBI Taxonomy" id="1131564"/>
    <lineage>
        <taxon>Eukaryota</taxon>
        <taxon>Fungi</taxon>
        <taxon>Dikarya</taxon>
        <taxon>Ascomycota</taxon>
        <taxon>Pezizomycotina</taxon>
        <taxon>Eurotiomycetes</taxon>
        <taxon>Eurotiomycetidae</taxon>
        <taxon>Eurotiales</taxon>
        <taxon>Aspergillaceae</taxon>
        <taxon>Penicillium</taxon>
    </lineage>
</organism>
<proteinExistence type="predicted"/>
<gene>
    <name evidence="2" type="ORF">N7509_003345</name>
</gene>
<feature type="domain" description="Calcineurin-like phosphoesterase" evidence="1">
    <location>
        <begin position="10"/>
        <end position="240"/>
    </location>
</feature>
<reference evidence="2" key="2">
    <citation type="journal article" date="2023" name="IMA Fungus">
        <title>Comparative genomic study of the Penicillium genus elucidates a diverse pangenome and 15 lateral gene transfer events.</title>
        <authorList>
            <person name="Petersen C."/>
            <person name="Sorensen T."/>
            <person name="Nielsen M.R."/>
            <person name="Sondergaard T.E."/>
            <person name="Sorensen J.L."/>
            <person name="Fitzpatrick D.A."/>
            <person name="Frisvad J.C."/>
            <person name="Nielsen K.L."/>
        </authorList>
    </citation>
    <scope>NUCLEOTIDE SEQUENCE</scope>
    <source>
        <strain evidence="2">IBT 29677</strain>
    </source>
</reference>
<dbReference type="CDD" id="cd07379">
    <property type="entry name" value="MPP_239FB"/>
    <property type="match status" value="1"/>
</dbReference>
<comment type="caution">
    <text evidence="2">The sequence shown here is derived from an EMBL/GenBank/DDBJ whole genome shotgun (WGS) entry which is preliminary data.</text>
</comment>
<evidence type="ECO:0000259" key="1">
    <source>
        <dbReference type="Pfam" id="PF00149"/>
    </source>
</evidence>
<dbReference type="OrthoDB" id="630188at2759"/>